<evidence type="ECO:0000313" key="6">
    <source>
        <dbReference type="Proteomes" id="UP001519363"/>
    </source>
</evidence>
<dbReference type="InterPro" id="IPR051458">
    <property type="entry name" value="Cyt/Met_Dipeptidase"/>
</dbReference>
<evidence type="ECO:0000313" key="5">
    <source>
        <dbReference type="EMBL" id="MBP2475634.1"/>
    </source>
</evidence>
<evidence type="ECO:0000256" key="2">
    <source>
        <dbReference type="ARBA" id="ARBA00022723"/>
    </source>
</evidence>
<gene>
    <name evidence="5" type="ORF">JOF53_004506</name>
</gene>
<evidence type="ECO:0000256" key="3">
    <source>
        <dbReference type="ARBA" id="ARBA00022801"/>
    </source>
</evidence>
<sequence>MDRAVLTETVRSRWDNEVLTSLSELVSVPAISPAFDPDWARSGHLDAAVEHVRRWLVSRELPGAVVDVVRLEGRTPVLLLDLPAQPGAEGAGTALLYGHLDKQPPVGGWSEGLGPWTPVLRDGRLYGRGSADDGYSGYAAVTAIEGLLAAGGTHGRCVVLLETGEESGSPDLPAYLEHLGERLGNVSLVVCLDSGAADYERMWLTTSLRGLVQTQLTVRVLESGQHSGSASGVVPSSFRIIRQLLDRIEDSATGEIRLPELSVEVPAERVEEAKQALSALPGLLLNLFPLVPGMSTVTADELELELNRTWRPTLSIIGAEGLPMPDDAGNVLRPHTTLMLGFRLPPTADSAAALEAVKRALTTDVPYGAQVELGKVEAANGWNAPSLKPWLRDALDTASDAVFGTGWGATGEGGSIPFMGLLHAAYPEAQFVVTGALGADSNAHVPDESLHVDYARRITEAISYVLDGHARSGD</sequence>
<dbReference type="SUPFAM" id="SSF53187">
    <property type="entry name" value="Zn-dependent exopeptidases"/>
    <property type="match status" value="1"/>
</dbReference>
<accession>A0ABS5AGC5</accession>
<keyword evidence="6" id="KW-1185">Reference proteome</keyword>
<proteinExistence type="predicted"/>
<evidence type="ECO:0000256" key="1">
    <source>
        <dbReference type="ARBA" id="ARBA00022670"/>
    </source>
</evidence>
<dbReference type="InterPro" id="IPR002933">
    <property type="entry name" value="Peptidase_M20"/>
</dbReference>
<dbReference type="Proteomes" id="UP001519363">
    <property type="component" value="Unassembled WGS sequence"/>
</dbReference>
<dbReference type="Pfam" id="PF01546">
    <property type="entry name" value="Peptidase_M20"/>
    <property type="match status" value="1"/>
</dbReference>
<dbReference type="Gene3D" id="3.30.70.360">
    <property type="match status" value="1"/>
</dbReference>
<organism evidence="5 6">
    <name type="scientific">Crossiella equi</name>
    <dbReference type="NCBI Taxonomy" id="130796"/>
    <lineage>
        <taxon>Bacteria</taxon>
        <taxon>Bacillati</taxon>
        <taxon>Actinomycetota</taxon>
        <taxon>Actinomycetes</taxon>
        <taxon>Pseudonocardiales</taxon>
        <taxon>Pseudonocardiaceae</taxon>
        <taxon>Crossiella</taxon>
    </lineage>
</organism>
<dbReference type="PANTHER" id="PTHR43270:SF4">
    <property type="entry name" value="CARNOSINE DIPEPTIDASE 2, ISOFORM A"/>
    <property type="match status" value="1"/>
</dbReference>
<dbReference type="Gene3D" id="3.40.630.10">
    <property type="entry name" value="Zn peptidases"/>
    <property type="match status" value="1"/>
</dbReference>
<comment type="caution">
    <text evidence="5">The sequence shown here is derived from an EMBL/GenBank/DDBJ whole genome shotgun (WGS) entry which is preliminary data.</text>
</comment>
<dbReference type="InterPro" id="IPR011650">
    <property type="entry name" value="Peptidase_M20_dimer"/>
</dbReference>
<name>A0ABS5AGC5_9PSEU</name>
<keyword evidence="1" id="KW-0645">Protease</keyword>
<protein>
    <submittedName>
        <fullName evidence="5">Acetylornithine deacetylase/succinyl-diaminopimelate desuccinylase-like protein</fullName>
    </submittedName>
</protein>
<dbReference type="EMBL" id="JAGIOO010000001">
    <property type="protein sequence ID" value="MBP2475634.1"/>
    <property type="molecule type" value="Genomic_DNA"/>
</dbReference>
<dbReference type="PANTHER" id="PTHR43270">
    <property type="entry name" value="BETA-ALA-HIS DIPEPTIDASE"/>
    <property type="match status" value="1"/>
</dbReference>
<dbReference type="Pfam" id="PF07687">
    <property type="entry name" value="M20_dimer"/>
    <property type="match status" value="1"/>
</dbReference>
<keyword evidence="2" id="KW-0479">Metal-binding</keyword>
<keyword evidence="3" id="KW-0378">Hydrolase</keyword>
<reference evidence="5 6" key="1">
    <citation type="submission" date="2021-03" db="EMBL/GenBank/DDBJ databases">
        <title>Sequencing the genomes of 1000 actinobacteria strains.</title>
        <authorList>
            <person name="Klenk H.-P."/>
        </authorList>
    </citation>
    <scope>NUCLEOTIDE SEQUENCE [LARGE SCALE GENOMIC DNA]</scope>
    <source>
        <strain evidence="5 6">DSM 44580</strain>
    </source>
</reference>
<evidence type="ECO:0000259" key="4">
    <source>
        <dbReference type="Pfam" id="PF07687"/>
    </source>
</evidence>
<feature type="domain" description="Peptidase M20 dimerisation" evidence="4">
    <location>
        <begin position="208"/>
        <end position="364"/>
    </location>
</feature>
<dbReference type="RefSeq" id="WP_086786864.1">
    <property type="nucleotide sequence ID" value="NZ_JAGIOO010000001.1"/>
</dbReference>